<dbReference type="InterPro" id="IPR001789">
    <property type="entry name" value="Sig_transdc_resp-reg_receiver"/>
</dbReference>
<keyword evidence="4" id="KW-0238">DNA-binding</keyword>
<accession>A0A0D5XTJ9</accession>
<dbReference type="RefSeq" id="WP_045881194.1">
    <property type="nucleotide sequence ID" value="NZ_CP011110.1"/>
</dbReference>
<dbReference type="Pfam" id="PF25601">
    <property type="entry name" value="AAA_lid_14"/>
    <property type="match status" value="1"/>
</dbReference>
<dbReference type="Gene3D" id="1.10.10.60">
    <property type="entry name" value="Homeodomain-like"/>
    <property type="match status" value="1"/>
</dbReference>
<evidence type="ECO:0000256" key="3">
    <source>
        <dbReference type="ARBA" id="ARBA00023015"/>
    </source>
</evidence>
<dbReference type="InterPro" id="IPR009057">
    <property type="entry name" value="Homeodomain-like_sf"/>
</dbReference>
<organism evidence="9 10">
    <name type="scientific">Pseudomonas chlororaphis</name>
    <dbReference type="NCBI Taxonomy" id="587753"/>
    <lineage>
        <taxon>Bacteria</taxon>
        <taxon>Pseudomonadati</taxon>
        <taxon>Pseudomonadota</taxon>
        <taxon>Gammaproteobacteria</taxon>
        <taxon>Pseudomonadales</taxon>
        <taxon>Pseudomonadaceae</taxon>
        <taxon>Pseudomonas</taxon>
    </lineage>
</organism>
<dbReference type="GO" id="GO:0006355">
    <property type="term" value="P:regulation of DNA-templated transcription"/>
    <property type="evidence" value="ECO:0007669"/>
    <property type="project" value="InterPro"/>
</dbReference>
<evidence type="ECO:0000259" key="7">
    <source>
        <dbReference type="PROSITE" id="PS50045"/>
    </source>
</evidence>
<reference evidence="9 10" key="1">
    <citation type="journal article" date="2015" name="Mol. Plant Microbe Interact.">
        <title>Comparative Genomic Analysis of Pseudomonas chlororaphis PCL1606 Reveals New Insight into Antifungal Compounds Involved in Biocontrol.</title>
        <authorList>
            <person name="Calderon C.E."/>
            <person name="Ramos C."/>
            <person name="de Vicente A."/>
            <person name="Cazorla F.M."/>
        </authorList>
    </citation>
    <scope>NUCLEOTIDE SEQUENCE [LARGE SCALE GENOMIC DNA]</scope>
    <source>
        <strain evidence="9 10">PCL1606</strain>
    </source>
</reference>
<dbReference type="AlphaFoldDB" id="A0A0D5XTJ9"/>
<dbReference type="PANTHER" id="PTHR32071:SF100">
    <property type="entry name" value="RESPONSE REGULATOR PROTEIN PILR"/>
    <property type="match status" value="1"/>
</dbReference>
<dbReference type="InterPro" id="IPR025662">
    <property type="entry name" value="Sigma_54_int_dom_ATP-bd_1"/>
</dbReference>
<dbReference type="PANTHER" id="PTHR32071">
    <property type="entry name" value="TRANSCRIPTIONAL REGULATORY PROTEIN"/>
    <property type="match status" value="1"/>
</dbReference>
<dbReference type="PROSITE" id="PS00688">
    <property type="entry name" value="SIGMA54_INTERACT_3"/>
    <property type="match status" value="1"/>
</dbReference>
<dbReference type="InterPro" id="IPR002197">
    <property type="entry name" value="HTH_Fis"/>
</dbReference>
<dbReference type="GO" id="GO:0005524">
    <property type="term" value="F:ATP binding"/>
    <property type="evidence" value="ECO:0007669"/>
    <property type="project" value="UniProtKB-KW"/>
</dbReference>
<keyword evidence="3" id="KW-0805">Transcription regulation</keyword>
<dbReference type="PROSITE" id="PS50045">
    <property type="entry name" value="SIGMA54_INTERACT_4"/>
    <property type="match status" value="1"/>
</dbReference>
<evidence type="ECO:0000259" key="8">
    <source>
        <dbReference type="PROSITE" id="PS50110"/>
    </source>
</evidence>
<dbReference type="PRINTS" id="PR01590">
    <property type="entry name" value="HTHFIS"/>
</dbReference>
<dbReference type="PROSITE" id="PS00675">
    <property type="entry name" value="SIGMA54_INTERACT_1"/>
    <property type="match status" value="1"/>
</dbReference>
<dbReference type="Gene3D" id="3.40.50.2300">
    <property type="match status" value="1"/>
</dbReference>
<protein>
    <submittedName>
        <fullName evidence="9">Chemotaxis protein CheY</fullName>
    </submittedName>
</protein>
<feature type="domain" description="Response regulatory" evidence="8">
    <location>
        <begin position="6"/>
        <end position="120"/>
    </location>
</feature>
<keyword evidence="6" id="KW-0597">Phosphoprotein</keyword>
<dbReference type="Gene3D" id="3.40.50.300">
    <property type="entry name" value="P-loop containing nucleotide triphosphate hydrolases"/>
    <property type="match status" value="1"/>
</dbReference>
<dbReference type="FunFam" id="3.40.50.300:FF:000006">
    <property type="entry name" value="DNA-binding transcriptional regulator NtrC"/>
    <property type="match status" value="1"/>
</dbReference>
<dbReference type="PATRIC" id="fig|587753.10.peg.945"/>
<dbReference type="Pfam" id="PF00158">
    <property type="entry name" value="Sigma54_activat"/>
    <property type="match status" value="1"/>
</dbReference>
<dbReference type="InterPro" id="IPR011006">
    <property type="entry name" value="CheY-like_superfamily"/>
</dbReference>
<keyword evidence="5" id="KW-0804">Transcription</keyword>
<dbReference type="PROSITE" id="PS50110">
    <property type="entry name" value="RESPONSE_REGULATORY"/>
    <property type="match status" value="1"/>
</dbReference>
<feature type="modified residue" description="4-aspartylphosphate" evidence="6">
    <location>
        <position position="55"/>
    </location>
</feature>
<dbReference type="PROSITE" id="PS00676">
    <property type="entry name" value="SIGMA54_INTERACT_2"/>
    <property type="match status" value="1"/>
</dbReference>
<dbReference type="Pfam" id="PF00072">
    <property type="entry name" value="Response_reg"/>
    <property type="match status" value="1"/>
</dbReference>
<name>A0A0D5XTJ9_9PSED</name>
<dbReference type="GO" id="GO:0000160">
    <property type="term" value="P:phosphorelay signal transduction system"/>
    <property type="evidence" value="ECO:0007669"/>
    <property type="project" value="InterPro"/>
</dbReference>
<dbReference type="Pfam" id="PF02954">
    <property type="entry name" value="HTH_8"/>
    <property type="match status" value="1"/>
</dbReference>
<dbReference type="EMBL" id="CP011110">
    <property type="protein sequence ID" value="AKA22406.1"/>
    <property type="molecule type" value="Genomic_DNA"/>
</dbReference>
<evidence type="ECO:0000256" key="1">
    <source>
        <dbReference type="ARBA" id="ARBA00022741"/>
    </source>
</evidence>
<keyword evidence="2" id="KW-0067">ATP-binding</keyword>
<dbReference type="Proteomes" id="UP000032748">
    <property type="component" value="Chromosome"/>
</dbReference>
<dbReference type="InterPro" id="IPR025944">
    <property type="entry name" value="Sigma_54_int_dom_CS"/>
</dbReference>
<dbReference type="GO" id="GO:0043565">
    <property type="term" value="F:sequence-specific DNA binding"/>
    <property type="evidence" value="ECO:0007669"/>
    <property type="project" value="InterPro"/>
</dbReference>
<dbReference type="CDD" id="cd00009">
    <property type="entry name" value="AAA"/>
    <property type="match status" value="1"/>
</dbReference>
<keyword evidence="1" id="KW-0547">Nucleotide-binding</keyword>
<dbReference type="KEGG" id="pcz:PCL1606_09510"/>
<dbReference type="SUPFAM" id="SSF52172">
    <property type="entry name" value="CheY-like"/>
    <property type="match status" value="1"/>
</dbReference>
<evidence type="ECO:0000313" key="9">
    <source>
        <dbReference type="EMBL" id="AKA22406.1"/>
    </source>
</evidence>
<evidence type="ECO:0000313" key="10">
    <source>
        <dbReference type="Proteomes" id="UP000032748"/>
    </source>
</evidence>
<dbReference type="SMART" id="SM00448">
    <property type="entry name" value="REC"/>
    <property type="match status" value="1"/>
</dbReference>
<evidence type="ECO:0000256" key="6">
    <source>
        <dbReference type="PROSITE-ProRule" id="PRU00169"/>
    </source>
</evidence>
<gene>
    <name evidence="9" type="ORF">PCL1606_09510</name>
</gene>
<evidence type="ECO:0000256" key="2">
    <source>
        <dbReference type="ARBA" id="ARBA00022840"/>
    </source>
</evidence>
<dbReference type="OrthoDB" id="9804019at2"/>
<dbReference type="SMART" id="SM00382">
    <property type="entry name" value="AAA"/>
    <property type="match status" value="1"/>
</dbReference>
<evidence type="ECO:0000256" key="4">
    <source>
        <dbReference type="ARBA" id="ARBA00023125"/>
    </source>
</evidence>
<dbReference type="InterPro" id="IPR058031">
    <property type="entry name" value="AAA_lid_NorR"/>
</dbReference>
<sequence length="440" mass="48826">MGPRQKVLIVDDDPGTREYLEISLGRMRRHTRSVRTLGEARRCLEREGFDLCLSDLHLPDGTGLELLEHIRHQQLPMSLAILSTCARQETATQARQAGAIDVLSKPVPLARLHKLLNDIRPETIPFASRTLLGDSAPMQALRGQIDKLAGSRAAIYISGESGSGKELVARALHDQGTRASRAFVAVNCGAIPAELMESEFFGHRKGSFSGAVEDHPGLFQAAHGGTLFLDEVADLPLAMQVKLLRALQQKAVRRVGGHQEVQVDVRILCATHKPLLAEVQAGRFRQDLYYRLNVIELPVPPLRERRDDIEPLASAILERLARDNGQPPARLQAGALLALQGHDFPGNVRELENLLERAHTLCDNRLIERHDLRLASNSAYPAIAPGPGNVIDLEAHLQAIERRMLLQALEQTRWNRTAAARRLSLSLRSMRYRLKKLGLD</sequence>
<evidence type="ECO:0000256" key="5">
    <source>
        <dbReference type="ARBA" id="ARBA00023163"/>
    </source>
</evidence>
<dbReference type="InterPro" id="IPR002078">
    <property type="entry name" value="Sigma_54_int"/>
</dbReference>
<feature type="domain" description="Sigma-54 factor interaction" evidence="7">
    <location>
        <begin position="131"/>
        <end position="360"/>
    </location>
</feature>
<dbReference type="SUPFAM" id="SSF52540">
    <property type="entry name" value="P-loop containing nucleoside triphosphate hydrolases"/>
    <property type="match status" value="1"/>
</dbReference>
<dbReference type="SUPFAM" id="SSF46689">
    <property type="entry name" value="Homeodomain-like"/>
    <property type="match status" value="1"/>
</dbReference>
<dbReference type="InterPro" id="IPR003593">
    <property type="entry name" value="AAA+_ATPase"/>
</dbReference>
<dbReference type="InterPro" id="IPR027417">
    <property type="entry name" value="P-loop_NTPase"/>
</dbReference>
<dbReference type="InterPro" id="IPR025943">
    <property type="entry name" value="Sigma_54_int_dom_ATP-bd_2"/>
</dbReference>
<dbReference type="Gene3D" id="1.10.8.60">
    <property type="match status" value="1"/>
</dbReference>
<proteinExistence type="predicted"/>